<gene>
    <name evidence="2" type="ORF">OMP38_31935</name>
</gene>
<sequence>MMEAMKAANLGLRFALELAMLAALGYWGFKTDAAPALCWTLGIGAPAAAAVVWGAFLSPKASVVLNAGLKLAIELAVFGVAAAALHASGRPASAAALLGVWAVNRILIAVWDQ</sequence>
<feature type="transmembrane region" description="Helical" evidence="1">
    <location>
        <begin position="92"/>
        <end position="111"/>
    </location>
</feature>
<proteinExistence type="predicted"/>
<dbReference type="Pfam" id="PF10823">
    <property type="entry name" value="DUF2568"/>
    <property type="match status" value="1"/>
</dbReference>
<feature type="transmembrane region" description="Helical" evidence="1">
    <location>
        <begin position="12"/>
        <end position="29"/>
    </location>
</feature>
<evidence type="ECO:0000256" key="1">
    <source>
        <dbReference type="SAM" id="Phobius"/>
    </source>
</evidence>
<evidence type="ECO:0000313" key="3">
    <source>
        <dbReference type="Proteomes" id="UP001153387"/>
    </source>
</evidence>
<evidence type="ECO:0000313" key="2">
    <source>
        <dbReference type="EMBL" id="MDG0794925.1"/>
    </source>
</evidence>
<dbReference type="InterPro" id="IPR021214">
    <property type="entry name" value="DUF2568"/>
</dbReference>
<organism evidence="2 3">
    <name type="scientific">Cohnella ginsengisoli</name>
    <dbReference type="NCBI Taxonomy" id="425004"/>
    <lineage>
        <taxon>Bacteria</taxon>
        <taxon>Bacillati</taxon>
        <taxon>Bacillota</taxon>
        <taxon>Bacilli</taxon>
        <taxon>Bacillales</taxon>
        <taxon>Paenibacillaceae</taxon>
        <taxon>Cohnella</taxon>
    </lineage>
</organism>
<protein>
    <submittedName>
        <fullName evidence="2">YrdB family protein</fullName>
    </submittedName>
</protein>
<dbReference type="AlphaFoldDB" id="A0A9X4KSU4"/>
<reference evidence="2 3" key="1">
    <citation type="submission" date="2022-10" db="EMBL/GenBank/DDBJ databases">
        <title>Comparative genomic analysis of Cohnella hashimotonis sp. nov., isolated from the International Space Station.</title>
        <authorList>
            <person name="Simpson A."/>
            <person name="Venkateswaran K."/>
        </authorList>
    </citation>
    <scope>NUCLEOTIDE SEQUENCE [LARGE SCALE GENOMIC DNA]</scope>
    <source>
        <strain evidence="2 3">DSM 18997</strain>
    </source>
</reference>
<keyword evidence="3" id="KW-1185">Reference proteome</keyword>
<dbReference type="Proteomes" id="UP001153387">
    <property type="component" value="Unassembled WGS sequence"/>
</dbReference>
<accession>A0A9X4KSU4</accession>
<feature type="transmembrane region" description="Helical" evidence="1">
    <location>
        <begin position="36"/>
        <end position="57"/>
    </location>
</feature>
<feature type="transmembrane region" description="Helical" evidence="1">
    <location>
        <begin position="63"/>
        <end position="85"/>
    </location>
</feature>
<keyword evidence="1" id="KW-0472">Membrane</keyword>
<dbReference type="RefSeq" id="WP_277568640.1">
    <property type="nucleotide sequence ID" value="NZ_JAPDHZ010000008.1"/>
</dbReference>
<keyword evidence="1" id="KW-1133">Transmembrane helix</keyword>
<dbReference type="EMBL" id="JAPDHZ010000008">
    <property type="protein sequence ID" value="MDG0794925.1"/>
    <property type="molecule type" value="Genomic_DNA"/>
</dbReference>
<comment type="caution">
    <text evidence="2">The sequence shown here is derived from an EMBL/GenBank/DDBJ whole genome shotgun (WGS) entry which is preliminary data.</text>
</comment>
<name>A0A9X4KSU4_9BACL</name>
<keyword evidence="1" id="KW-0812">Transmembrane</keyword>